<name>A0A0A7G330_9CLOT</name>
<geneLocation type="plasmid" evidence="1 2">
    <name>pCBJ</name>
</geneLocation>
<proteinExistence type="predicted"/>
<evidence type="ECO:0000313" key="2">
    <source>
        <dbReference type="Proteomes" id="UP000030635"/>
    </source>
</evidence>
<reference evidence="1 2" key="1">
    <citation type="journal article" date="2015" name="Infect. Genet. Evol.">
        <title>Genomic sequences of six botulinum neurotoxin-producing strains representing three clostridial species illustrate the mobility and diversity of botulinum neurotoxin genes.</title>
        <authorList>
            <person name="Smith T.J."/>
            <person name="Hill K.K."/>
            <person name="Xie G."/>
            <person name="Foley B.T."/>
            <person name="Williamson C.H."/>
            <person name="Foster J.T."/>
            <person name="Johnson S.L."/>
            <person name="Chertkov O."/>
            <person name="Teshima H."/>
            <person name="Gibbons H.S."/>
            <person name="Johnsky L.A."/>
            <person name="Karavis M.A."/>
            <person name="Smith L.A."/>
        </authorList>
    </citation>
    <scope>NUCLEOTIDE SEQUENCE [LARGE SCALE GENOMIC DNA]</scope>
    <source>
        <strain evidence="1">Sullivan</strain>
        <plasmid evidence="2">Plasmid pCBJ</plasmid>
    </source>
</reference>
<evidence type="ECO:0000313" key="1">
    <source>
        <dbReference type="EMBL" id="AIY85386.1"/>
    </source>
</evidence>
<dbReference type="EMBL" id="CP006906">
    <property type="protein sequence ID" value="AIY85386.1"/>
    <property type="molecule type" value="Genomic_DNA"/>
</dbReference>
<accession>A0A0A7G330</accession>
<protein>
    <submittedName>
        <fullName evidence="1">Uncharacterized protein</fullName>
    </submittedName>
</protein>
<dbReference type="RefSeq" id="WP_040113681.1">
    <property type="nucleotide sequence ID" value="NZ_CP006906.1"/>
</dbReference>
<dbReference type="KEGG" id="cbv:U729_3166"/>
<organism evidence="1 2">
    <name type="scientific">Clostridium baratii str. Sullivan</name>
    <dbReference type="NCBI Taxonomy" id="1415775"/>
    <lineage>
        <taxon>Bacteria</taxon>
        <taxon>Bacillati</taxon>
        <taxon>Bacillota</taxon>
        <taxon>Clostridia</taxon>
        <taxon>Eubacteriales</taxon>
        <taxon>Clostridiaceae</taxon>
        <taxon>Clostridium</taxon>
    </lineage>
</organism>
<dbReference type="AlphaFoldDB" id="A0A0A7G330"/>
<dbReference type="HOGENOM" id="CLU_2477812_0_0_9"/>
<sequence>MKNEEKKYYNYGLAVGSKESYNVIQRLIYLMTENKVAYKDQILDMLLRISFANNIKIPTDLDDVIVTRYSFIIAMGLQNANVEKLKC</sequence>
<gene>
    <name evidence="1" type="ORF">U729_3166</name>
</gene>
<keyword evidence="2" id="KW-1185">Reference proteome</keyword>
<keyword evidence="1" id="KW-0614">Plasmid</keyword>
<dbReference type="Proteomes" id="UP000030635">
    <property type="component" value="Plasmid pCBJ"/>
</dbReference>